<dbReference type="SUPFAM" id="SSF52540">
    <property type="entry name" value="P-loop containing nucleoside triphosphate hydrolases"/>
    <property type="match status" value="1"/>
</dbReference>
<evidence type="ECO:0000259" key="1">
    <source>
        <dbReference type="SMART" id="SM00382"/>
    </source>
</evidence>
<dbReference type="InterPro" id="IPR003593">
    <property type="entry name" value="AAA+_ATPase"/>
</dbReference>
<name>A0A2K8KKA2_9GAMM</name>
<keyword evidence="3" id="KW-1185">Reference proteome</keyword>
<dbReference type="InterPro" id="IPR027417">
    <property type="entry name" value="P-loop_NTPase"/>
</dbReference>
<dbReference type="GO" id="GO:0016887">
    <property type="term" value="F:ATP hydrolysis activity"/>
    <property type="evidence" value="ECO:0007669"/>
    <property type="project" value="InterPro"/>
</dbReference>
<dbReference type="InterPro" id="IPR052026">
    <property type="entry name" value="ExeA_AAA_ATPase_DNA-bind"/>
</dbReference>
<evidence type="ECO:0000313" key="3">
    <source>
        <dbReference type="Proteomes" id="UP000229757"/>
    </source>
</evidence>
<protein>
    <submittedName>
        <fullName evidence="2">ATPase, AAA family</fullName>
    </submittedName>
</protein>
<dbReference type="PANTHER" id="PTHR35894">
    <property type="entry name" value="GENERAL SECRETION PATHWAY PROTEIN A-RELATED"/>
    <property type="match status" value="1"/>
</dbReference>
<proteinExistence type="predicted"/>
<accession>A0A2K8KKA2</accession>
<organism evidence="2 3">
    <name type="scientific">Reinekea forsetii</name>
    <dbReference type="NCBI Taxonomy" id="1336806"/>
    <lineage>
        <taxon>Bacteria</taxon>
        <taxon>Pseudomonadati</taxon>
        <taxon>Pseudomonadota</taxon>
        <taxon>Gammaproteobacteria</taxon>
        <taxon>Oceanospirillales</taxon>
        <taxon>Saccharospirillaceae</taxon>
        <taxon>Reinekea</taxon>
    </lineage>
</organism>
<dbReference type="Gene3D" id="3.40.50.300">
    <property type="entry name" value="P-loop containing nucleotide triphosphate hydrolases"/>
    <property type="match status" value="1"/>
</dbReference>
<reference evidence="2 3" key="1">
    <citation type="journal article" date="2017" name="Environ. Microbiol.">
        <title>Genomic and physiological analyses of 'Reinekea forsetii' reveal a versatile opportunistic lifestyle during spring algae blooms.</title>
        <authorList>
            <person name="Avci B."/>
            <person name="Hahnke R.L."/>
            <person name="Chafee M."/>
            <person name="Fischer T."/>
            <person name="Gruber-Vodicka H."/>
            <person name="Tegetmeyer H.E."/>
            <person name="Harder J."/>
            <person name="Fuchs B.M."/>
            <person name="Amann R.I."/>
            <person name="Teeling H."/>
        </authorList>
    </citation>
    <scope>NUCLEOTIDE SEQUENCE [LARGE SCALE GENOMIC DNA]</scope>
    <source>
        <strain evidence="2 3">Hel1_31_D35</strain>
    </source>
</reference>
<dbReference type="EMBL" id="CP011797">
    <property type="protein sequence ID" value="ATX75417.1"/>
    <property type="molecule type" value="Genomic_DNA"/>
</dbReference>
<dbReference type="Proteomes" id="UP000229757">
    <property type="component" value="Chromosome"/>
</dbReference>
<dbReference type="AlphaFoldDB" id="A0A2K8KKA2"/>
<feature type="domain" description="AAA+ ATPase" evidence="1">
    <location>
        <begin position="42"/>
        <end position="187"/>
    </location>
</feature>
<dbReference type="InterPro" id="IPR049945">
    <property type="entry name" value="AAA_22"/>
</dbReference>
<gene>
    <name evidence="2" type="ORF">REIFOR_00240</name>
</gene>
<dbReference type="PANTHER" id="PTHR35894:SF1">
    <property type="entry name" value="PHOSPHORIBULOKINASE _ URIDINE KINASE FAMILY"/>
    <property type="match status" value="1"/>
</dbReference>
<evidence type="ECO:0000313" key="2">
    <source>
        <dbReference type="EMBL" id="ATX75417.1"/>
    </source>
</evidence>
<dbReference type="RefSeq" id="WP_100255824.1">
    <property type="nucleotide sequence ID" value="NZ_CP011797.1"/>
</dbReference>
<dbReference type="Pfam" id="PF13401">
    <property type="entry name" value="AAA_22"/>
    <property type="match status" value="1"/>
</dbReference>
<sequence length="339" mass="37676">MYLKHFGFERHPFRMAPEEDFLYMSRQHSRAFVFMDSAIWSPEGFVVISGEIGSGKTTLLKKMISDVKEEVQLFQIAYTNLRGDDLFQTLLHQAGISLADATKVNIVFALNDHLRQLADKGIPVLLAIDEAQNLSYENLEDIRMLAGMESSQGPILRVILLGQPELSDHIAAIPQLSQRVKLFFHLEGLSLDDTERYIQHRLRIAGMERVELFPHNIIERVHQYSAGIPRLVNKISDGLLLCAFAEERTHLITADIDAIKNELGVSSVAMAQPQVAPPKPADSIGQTSRSALERIAAALESIDEQLTALIGDEAGSDSVRPEVTMLKSARALGEPKGDR</sequence>
<dbReference type="OrthoDB" id="9780149at2"/>
<dbReference type="SMART" id="SM00382">
    <property type="entry name" value="AAA"/>
    <property type="match status" value="1"/>
</dbReference>
<dbReference type="KEGG" id="rfo:REIFOR_00240"/>